<dbReference type="Proteomes" id="UP000070412">
    <property type="component" value="Unassembled WGS sequence"/>
</dbReference>
<sequence length="370" mass="43842">MESIGSNRIDSSKFQTESKSIKTETRHVKIAQDLNENDRIKMNGEHLDASKLFTLPLHHYYHNHSGSKFDTLPRSINEMAKSLRESRNIVRKINYKHYWIMIVFFACLVLLMVYLLHQDARKCTIDPETANACFKQLTILSEFDRYPQTNKQLDQYCEEKTKSIKCSRTFVERCMDVDRQQWSFFRNYAKNFKNLLEKICIHRSDRQKFMDYSECLMNNKVIEKFSNCNDQFHNRLINIAQRFDIDNRIPSACCAFNHRMDCLREPIANLTCYNEIKIFISDRIKDSVGGIFESICGPNYLSIDQCQNNLDEKVWNEIFVQSISNNTSKRIELNSKIESNELNHQELPIKFVELKFFENFLAFLYIIKSE</sequence>
<evidence type="ECO:0000256" key="1">
    <source>
        <dbReference type="SAM" id="MobiDB-lite"/>
    </source>
</evidence>
<accession>A0A834RDC9</accession>
<keyword evidence="2" id="KW-1133">Transmembrane helix</keyword>
<dbReference type="PANTHER" id="PTHR33964:SF1">
    <property type="entry name" value="RE45066P"/>
    <property type="match status" value="1"/>
</dbReference>
<reference evidence="3" key="2">
    <citation type="submission" date="2020-01" db="EMBL/GenBank/DDBJ databases">
        <authorList>
            <person name="Korhonen P.K.K."/>
            <person name="Guangxu M.G."/>
            <person name="Wang T.W."/>
            <person name="Stroehlein A.J.S."/>
            <person name="Young N.D."/>
            <person name="Ang C.-S.A."/>
            <person name="Fernando D.W.F."/>
            <person name="Lu H.L."/>
            <person name="Taylor S.T."/>
            <person name="Ehtesham M.E.M."/>
            <person name="Najaraj S.H.N."/>
            <person name="Harsha G.H.G."/>
            <person name="Madugundu A.M."/>
            <person name="Renuse S.R."/>
            <person name="Holt D.H."/>
            <person name="Pandey A.P."/>
            <person name="Papenfuss A.P."/>
            <person name="Gasser R.B.G."/>
            <person name="Fischer K.F."/>
        </authorList>
    </citation>
    <scope>NUCLEOTIDE SEQUENCE</scope>
    <source>
        <strain evidence="3">SSS_KF_BRIS2020</strain>
    </source>
</reference>
<evidence type="ECO:0000313" key="5">
    <source>
        <dbReference type="Proteomes" id="UP000070412"/>
    </source>
</evidence>
<name>A0A834RDC9_SARSC</name>
<protein>
    <recommendedName>
        <fullName evidence="6">DUF19 domain-containing protein</fullName>
    </recommendedName>
</protein>
<keyword evidence="2" id="KW-0812">Transmembrane</keyword>
<evidence type="ECO:0000313" key="4">
    <source>
        <dbReference type="EnsemblMetazoa" id="KAF7495189.1"/>
    </source>
</evidence>
<keyword evidence="2" id="KW-0472">Membrane</keyword>
<dbReference type="EnsemblMetazoa" id="SSS_6s_mrna">
    <property type="protein sequence ID" value="KAF7495189.1"/>
    <property type="gene ID" value="SSS_6"/>
</dbReference>
<evidence type="ECO:0000256" key="2">
    <source>
        <dbReference type="SAM" id="Phobius"/>
    </source>
</evidence>
<dbReference type="EMBL" id="WVUK01000050">
    <property type="protein sequence ID" value="KAF7495189.1"/>
    <property type="molecule type" value="Genomic_DNA"/>
</dbReference>
<feature type="compositionally biased region" description="Polar residues" evidence="1">
    <location>
        <begin position="1"/>
        <end position="18"/>
    </location>
</feature>
<dbReference type="AlphaFoldDB" id="A0A834RDC9"/>
<reference evidence="4" key="3">
    <citation type="submission" date="2022-06" db="UniProtKB">
        <authorList>
            <consortium name="EnsemblMetazoa"/>
        </authorList>
    </citation>
    <scope>IDENTIFICATION</scope>
</reference>
<feature type="region of interest" description="Disordered" evidence="1">
    <location>
        <begin position="1"/>
        <end position="21"/>
    </location>
</feature>
<feature type="transmembrane region" description="Helical" evidence="2">
    <location>
        <begin position="97"/>
        <end position="116"/>
    </location>
</feature>
<dbReference type="PANTHER" id="PTHR33964">
    <property type="entry name" value="RE45066P-RELATED"/>
    <property type="match status" value="1"/>
</dbReference>
<evidence type="ECO:0008006" key="6">
    <source>
        <dbReference type="Google" id="ProtNLM"/>
    </source>
</evidence>
<reference evidence="5" key="1">
    <citation type="journal article" date="2020" name="PLoS Negl. Trop. Dis.">
        <title>High-quality nuclear genome for Sarcoptes scabiei-A critical resource for a neglected parasite.</title>
        <authorList>
            <person name="Korhonen P.K."/>
            <person name="Gasser R.B."/>
            <person name="Ma G."/>
            <person name="Wang T."/>
            <person name="Stroehlein A.J."/>
            <person name="Young N.D."/>
            <person name="Ang C.S."/>
            <person name="Fernando D.D."/>
            <person name="Lu H.C."/>
            <person name="Taylor S."/>
            <person name="Reynolds S.L."/>
            <person name="Mofiz E."/>
            <person name="Najaraj S.H."/>
            <person name="Gowda H."/>
            <person name="Madugundu A."/>
            <person name="Renuse S."/>
            <person name="Holt D."/>
            <person name="Pandey A."/>
            <person name="Papenfuss A.T."/>
            <person name="Fischer K."/>
        </authorList>
    </citation>
    <scope>NUCLEOTIDE SEQUENCE [LARGE SCALE GENOMIC DNA]</scope>
</reference>
<proteinExistence type="predicted"/>
<organism evidence="3">
    <name type="scientific">Sarcoptes scabiei</name>
    <name type="common">Itch mite</name>
    <name type="synonym">Acarus scabiei</name>
    <dbReference type="NCBI Taxonomy" id="52283"/>
    <lineage>
        <taxon>Eukaryota</taxon>
        <taxon>Metazoa</taxon>
        <taxon>Ecdysozoa</taxon>
        <taxon>Arthropoda</taxon>
        <taxon>Chelicerata</taxon>
        <taxon>Arachnida</taxon>
        <taxon>Acari</taxon>
        <taxon>Acariformes</taxon>
        <taxon>Sarcoptiformes</taxon>
        <taxon>Astigmata</taxon>
        <taxon>Psoroptidia</taxon>
        <taxon>Sarcoptoidea</taxon>
        <taxon>Sarcoptidae</taxon>
        <taxon>Sarcoptinae</taxon>
        <taxon>Sarcoptes</taxon>
    </lineage>
</organism>
<dbReference type="OrthoDB" id="6493516at2759"/>
<evidence type="ECO:0000313" key="3">
    <source>
        <dbReference type="EMBL" id="KAF7495189.1"/>
    </source>
</evidence>
<keyword evidence="5" id="KW-1185">Reference proteome</keyword>
<gene>
    <name evidence="3" type="ORF">SSS_6</name>
</gene>